<dbReference type="EC" id="2.7.13.3" evidence="2"/>
<dbReference type="GO" id="GO:0000160">
    <property type="term" value="P:phosphorelay signal transduction system"/>
    <property type="evidence" value="ECO:0007669"/>
    <property type="project" value="UniProtKB-KW"/>
</dbReference>
<accession>A0A7C3ZL94</accession>
<dbReference type="InterPro" id="IPR004358">
    <property type="entry name" value="Sig_transdc_His_kin-like_C"/>
</dbReference>
<keyword evidence="6" id="KW-0902">Two-component regulatory system</keyword>
<dbReference type="AlphaFoldDB" id="A0A7C3ZL94"/>
<feature type="domain" description="Histidine kinase" evidence="7">
    <location>
        <begin position="30"/>
        <end position="144"/>
    </location>
</feature>
<comment type="catalytic activity">
    <reaction evidence="1">
        <text>ATP + protein L-histidine = ADP + protein N-phospho-L-histidine.</text>
        <dbReference type="EC" id="2.7.13.3"/>
    </reaction>
</comment>
<comment type="caution">
    <text evidence="8">The sequence shown here is derived from an EMBL/GenBank/DDBJ whole genome shotgun (WGS) entry which is preliminary data.</text>
</comment>
<sequence length="146" mass="16514">MGNNGKAVPKMKKIIEIKAAKITVEALPKVRDNKKLLLQLFWHRLDNGIKFHRPNIAPRSRVSVEAANGNICFSFHDRGIGSKPEYFQHLFQIFQRLDSPEEYPGAGIGLAICKKIVELHGGRIWVESNSEDETTFYFTLPVGPII</sequence>
<keyword evidence="5" id="KW-0418">Kinase</keyword>
<evidence type="ECO:0000256" key="6">
    <source>
        <dbReference type="ARBA" id="ARBA00023012"/>
    </source>
</evidence>
<gene>
    <name evidence="8" type="ORF">ENR15_15920</name>
</gene>
<keyword evidence="3" id="KW-0597">Phosphoprotein</keyword>
<dbReference type="PRINTS" id="PR00344">
    <property type="entry name" value="BCTRLSENSOR"/>
</dbReference>
<evidence type="ECO:0000259" key="7">
    <source>
        <dbReference type="PROSITE" id="PS50109"/>
    </source>
</evidence>
<protein>
    <recommendedName>
        <fullName evidence="2">histidine kinase</fullName>
        <ecNumber evidence="2">2.7.13.3</ecNumber>
    </recommendedName>
</protein>
<keyword evidence="4" id="KW-0808">Transferase</keyword>
<dbReference type="InterPro" id="IPR003594">
    <property type="entry name" value="HATPase_dom"/>
</dbReference>
<dbReference type="GO" id="GO:0004673">
    <property type="term" value="F:protein histidine kinase activity"/>
    <property type="evidence" value="ECO:0007669"/>
    <property type="project" value="UniProtKB-EC"/>
</dbReference>
<dbReference type="InterPro" id="IPR052162">
    <property type="entry name" value="Sensor_kinase/Photoreceptor"/>
</dbReference>
<evidence type="ECO:0000256" key="2">
    <source>
        <dbReference type="ARBA" id="ARBA00012438"/>
    </source>
</evidence>
<proteinExistence type="predicted"/>
<evidence type="ECO:0000313" key="8">
    <source>
        <dbReference type="EMBL" id="HGG02083.1"/>
    </source>
</evidence>
<dbReference type="Gene3D" id="3.30.565.10">
    <property type="entry name" value="Histidine kinase-like ATPase, C-terminal domain"/>
    <property type="match status" value="1"/>
</dbReference>
<dbReference type="EMBL" id="DSPX01000163">
    <property type="protein sequence ID" value="HGG02083.1"/>
    <property type="molecule type" value="Genomic_DNA"/>
</dbReference>
<dbReference type="InterPro" id="IPR036890">
    <property type="entry name" value="HATPase_C_sf"/>
</dbReference>
<dbReference type="PANTHER" id="PTHR43304">
    <property type="entry name" value="PHYTOCHROME-LIKE PROTEIN CPH1"/>
    <property type="match status" value="1"/>
</dbReference>
<reference evidence="8" key="1">
    <citation type="journal article" date="2020" name="mSystems">
        <title>Genome- and Community-Level Interaction Insights into Carbon Utilization and Element Cycling Functions of Hydrothermarchaeota in Hydrothermal Sediment.</title>
        <authorList>
            <person name="Zhou Z."/>
            <person name="Liu Y."/>
            <person name="Xu W."/>
            <person name="Pan J."/>
            <person name="Luo Z.H."/>
            <person name="Li M."/>
        </authorList>
    </citation>
    <scope>NUCLEOTIDE SEQUENCE [LARGE SCALE GENOMIC DNA]</scope>
    <source>
        <strain evidence="8">SpSt-374</strain>
    </source>
</reference>
<evidence type="ECO:0000256" key="1">
    <source>
        <dbReference type="ARBA" id="ARBA00000085"/>
    </source>
</evidence>
<organism evidence="8">
    <name type="scientific">Planktothricoides sp. SpSt-374</name>
    <dbReference type="NCBI Taxonomy" id="2282167"/>
    <lineage>
        <taxon>Bacteria</taxon>
        <taxon>Bacillati</taxon>
        <taxon>Cyanobacteriota</taxon>
        <taxon>Cyanophyceae</taxon>
        <taxon>Oscillatoriophycideae</taxon>
        <taxon>Oscillatoriales</taxon>
        <taxon>Oscillatoriaceae</taxon>
        <taxon>Planktothricoides</taxon>
    </lineage>
</organism>
<name>A0A7C3ZL94_9CYAN</name>
<evidence type="ECO:0000256" key="4">
    <source>
        <dbReference type="ARBA" id="ARBA00022679"/>
    </source>
</evidence>
<dbReference type="SUPFAM" id="SSF55874">
    <property type="entry name" value="ATPase domain of HSP90 chaperone/DNA topoisomerase II/histidine kinase"/>
    <property type="match status" value="1"/>
</dbReference>
<evidence type="ECO:0000256" key="3">
    <source>
        <dbReference type="ARBA" id="ARBA00022553"/>
    </source>
</evidence>
<dbReference type="Pfam" id="PF02518">
    <property type="entry name" value="HATPase_c"/>
    <property type="match status" value="1"/>
</dbReference>
<dbReference type="PROSITE" id="PS50109">
    <property type="entry name" value="HIS_KIN"/>
    <property type="match status" value="1"/>
</dbReference>
<dbReference type="PANTHER" id="PTHR43304:SF1">
    <property type="entry name" value="PAC DOMAIN-CONTAINING PROTEIN"/>
    <property type="match status" value="1"/>
</dbReference>
<dbReference type="InterPro" id="IPR005467">
    <property type="entry name" value="His_kinase_dom"/>
</dbReference>
<evidence type="ECO:0000256" key="5">
    <source>
        <dbReference type="ARBA" id="ARBA00022777"/>
    </source>
</evidence>
<dbReference type="SMART" id="SM00387">
    <property type="entry name" value="HATPase_c"/>
    <property type="match status" value="1"/>
</dbReference>